<evidence type="ECO:0000313" key="12">
    <source>
        <dbReference type="Proteomes" id="UP001648503"/>
    </source>
</evidence>
<proteinExistence type="predicted"/>
<comment type="catalytic activity">
    <reaction evidence="8">
        <text>L-threonyl-[protein] + ATP = O-phospho-L-threonyl-[protein] + ADP + H(+)</text>
        <dbReference type="Rhea" id="RHEA:46608"/>
        <dbReference type="Rhea" id="RHEA-COMP:11060"/>
        <dbReference type="Rhea" id="RHEA-COMP:11605"/>
        <dbReference type="ChEBI" id="CHEBI:15378"/>
        <dbReference type="ChEBI" id="CHEBI:30013"/>
        <dbReference type="ChEBI" id="CHEBI:30616"/>
        <dbReference type="ChEBI" id="CHEBI:61977"/>
        <dbReference type="ChEBI" id="CHEBI:456216"/>
        <dbReference type="EC" id="2.7.11.1"/>
    </reaction>
</comment>
<dbReference type="InterPro" id="IPR051138">
    <property type="entry name" value="PIM_Ser/Thr_kinase"/>
</dbReference>
<dbReference type="InterPro" id="IPR011009">
    <property type="entry name" value="Kinase-like_dom_sf"/>
</dbReference>
<name>A0ABQ8F4V3_9FUNG</name>
<feature type="domain" description="Protein kinase" evidence="10">
    <location>
        <begin position="1"/>
        <end position="210"/>
    </location>
</feature>
<evidence type="ECO:0000256" key="2">
    <source>
        <dbReference type="ARBA" id="ARBA00012513"/>
    </source>
</evidence>
<keyword evidence="12" id="KW-1185">Reference proteome</keyword>
<dbReference type="PANTHER" id="PTHR22984">
    <property type="entry name" value="SERINE/THREONINE-PROTEIN KINASE PIM"/>
    <property type="match status" value="1"/>
</dbReference>
<evidence type="ECO:0000256" key="5">
    <source>
        <dbReference type="ARBA" id="ARBA00022741"/>
    </source>
</evidence>
<evidence type="ECO:0000256" key="9">
    <source>
        <dbReference type="ARBA" id="ARBA00048679"/>
    </source>
</evidence>
<keyword evidence="7" id="KW-0067">ATP-binding</keyword>
<keyword evidence="5" id="KW-0547">Nucleotide-binding</keyword>
<protein>
    <recommendedName>
        <fullName evidence="2">non-specific serine/threonine protein kinase</fullName>
        <ecNumber evidence="2">2.7.11.1</ecNumber>
    </recommendedName>
</protein>
<dbReference type="Gene3D" id="1.10.510.10">
    <property type="entry name" value="Transferase(Phosphotransferase) domain 1"/>
    <property type="match status" value="1"/>
</dbReference>
<dbReference type="PROSITE" id="PS50011">
    <property type="entry name" value="PROTEIN_KINASE_DOM"/>
    <property type="match status" value="1"/>
</dbReference>
<evidence type="ECO:0000256" key="6">
    <source>
        <dbReference type="ARBA" id="ARBA00022777"/>
    </source>
</evidence>
<dbReference type="EC" id="2.7.11.1" evidence="2"/>
<keyword evidence="6" id="KW-0418">Kinase</keyword>
<evidence type="ECO:0000259" key="10">
    <source>
        <dbReference type="PROSITE" id="PS50011"/>
    </source>
</evidence>
<comment type="catalytic activity">
    <reaction evidence="9">
        <text>L-seryl-[protein] + ATP = O-phospho-L-seryl-[protein] + ADP + H(+)</text>
        <dbReference type="Rhea" id="RHEA:17989"/>
        <dbReference type="Rhea" id="RHEA-COMP:9863"/>
        <dbReference type="Rhea" id="RHEA-COMP:11604"/>
        <dbReference type="ChEBI" id="CHEBI:15378"/>
        <dbReference type="ChEBI" id="CHEBI:29999"/>
        <dbReference type="ChEBI" id="CHEBI:30616"/>
        <dbReference type="ChEBI" id="CHEBI:83421"/>
        <dbReference type="ChEBI" id="CHEBI:456216"/>
        <dbReference type="EC" id="2.7.11.1"/>
    </reaction>
</comment>
<dbReference type="SUPFAM" id="SSF56112">
    <property type="entry name" value="Protein kinase-like (PK-like)"/>
    <property type="match status" value="1"/>
</dbReference>
<dbReference type="PANTHER" id="PTHR22984:SF25">
    <property type="entry name" value="PROTEIN KINASE DOMAIN-CONTAINING PROTEIN"/>
    <property type="match status" value="1"/>
</dbReference>
<comment type="subcellular location">
    <subcellularLocation>
        <location evidence="1">Host cell</location>
    </subcellularLocation>
</comment>
<sequence>MYLSRPGYNNPYVPEVTDYIILENEYGLVMDYFDEQWMDLSSYVGGKIRLDIEEARDIVKEVVKAMISLKQHGVVHDDIYASNVMYNTETHQVKLIDFDQSSTLPGWEDGKSFPLKSPDPSSATVLGYKAEYDELESIKTLEELLYLLITWTSPYIDCSDYEKTLMETLFPESDPYKRVLKENAIPLIVALVSSNPDKMPYTEAILEIFF</sequence>
<keyword evidence="4" id="KW-0808">Transferase</keyword>
<gene>
    <name evidence="11" type="ORF">BASA50_008362</name>
</gene>
<dbReference type="SMART" id="SM00220">
    <property type="entry name" value="S_TKc"/>
    <property type="match status" value="1"/>
</dbReference>
<evidence type="ECO:0000256" key="4">
    <source>
        <dbReference type="ARBA" id="ARBA00022679"/>
    </source>
</evidence>
<dbReference type="InterPro" id="IPR000719">
    <property type="entry name" value="Prot_kinase_dom"/>
</dbReference>
<dbReference type="EMBL" id="JAFCIX010000392">
    <property type="protein sequence ID" value="KAH6591963.1"/>
    <property type="molecule type" value="Genomic_DNA"/>
</dbReference>
<organism evidence="11 12">
    <name type="scientific">Batrachochytrium salamandrivorans</name>
    <dbReference type="NCBI Taxonomy" id="1357716"/>
    <lineage>
        <taxon>Eukaryota</taxon>
        <taxon>Fungi</taxon>
        <taxon>Fungi incertae sedis</taxon>
        <taxon>Chytridiomycota</taxon>
        <taxon>Chytridiomycota incertae sedis</taxon>
        <taxon>Chytridiomycetes</taxon>
        <taxon>Rhizophydiales</taxon>
        <taxon>Rhizophydiales incertae sedis</taxon>
        <taxon>Batrachochytrium</taxon>
    </lineage>
</organism>
<evidence type="ECO:0000256" key="7">
    <source>
        <dbReference type="ARBA" id="ARBA00022840"/>
    </source>
</evidence>
<accession>A0ABQ8F4V3</accession>
<dbReference type="Proteomes" id="UP001648503">
    <property type="component" value="Unassembled WGS sequence"/>
</dbReference>
<evidence type="ECO:0000256" key="8">
    <source>
        <dbReference type="ARBA" id="ARBA00047899"/>
    </source>
</evidence>
<evidence type="ECO:0000256" key="1">
    <source>
        <dbReference type="ARBA" id="ARBA00004340"/>
    </source>
</evidence>
<evidence type="ECO:0000313" key="11">
    <source>
        <dbReference type="EMBL" id="KAH6591963.1"/>
    </source>
</evidence>
<evidence type="ECO:0000256" key="3">
    <source>
        <dbReference type="ARBA" id="ARBA00022527"/>
    </source>
</evidence>
<reference evidence="11 12" key="1">
    <citation type="submission" date="2021-02" db="EMBL/GenBank/DDBJ databases">
        <title>Variation within the Batrachochytrium salamandrivorans European outbreak.</title>
        <authorList>
            <person name="Kelly M."/>
            <person name="Pasmans F."/>
            <person name="Shea T.P."/>
            <person name="Munoz J.F."/>
            <person name="Carranza S."/>
            <person name="Cuomo C.A."/>
            <person name="Martel A."/>
        </authorList>
    </citation>
    <scope>NUCLEOTIDE SEQUENCE [LARGE SCALE GENOMIC DNA]</scope>
    <source>
        <strain evidence="11 12">AMFP18/2</strain>
    </source>
</reference>
<keyword evidence="3" id="KW-0723">Serine/threonine-protein kinase</keyword>
<dbReference type="Pfam" id="PF00069">
    <property type="entry name" value="Pkinase"/>
    <property type="match status" value="1"/>
</dbReference>
<comment type="caution">
    <text evidence="11">The sequence shown here is derived from an EMBL/GenBank/DDBJ whole genome shotgun (WGS) entry which is preliminary data.</text>
</comment>